<name>K3YB83_SETIT</name>
<dbReference type="InParanoid" id="K3YB83"/>
<dbReference type="EnsemblPlants" id="KQK97138">
    <property type="protein sequence ID" value="KQK97138"/>
    <property type="gene ID" value="SETIT_011477mg"/>
</dbReference>
<evidence type="ECO:0000313" key="2">
    <source>
        <dbReference type="Proteomes" id="UP000004995"/>
    </source>
</evidence>
<dbReference type="AlphaFoldDB" id="K3YB83"/>
<reference evidence="2" key="1">
    <citation type="journal article" date="2012" name="Nat. Biotechnol.">
        <title>Reference genome sequence of the model plant Setaria.</title>
        <authorList>
            <person name="Bennetzen J.L."/>
            <person name="Schmutz J."/>
            <person name="Wang H."/>
            <person name="Percifield R."/>
            <person name="Hawkins J."/>
            <person name="Pontaroli A.C."/>
            <person name="Estep M."/>
            <person name="Feng L."/>
            <person name="Vaughn J.N."/>
            <person name="Grimwood J."/>
            <person name="Jenkins J."/>
            <person name="Barry K."/>
            <person name="Lindquist E."/>
            <person name="Hellsten U."/>
            <person name="Deshpande S."/>
            <person name="Wang X."/>
            <person name="Wu X."/>
            <person name="Mitros T."/>
            <person name="Triplett J."/>
            <person name="Yang X."/>
            <person name="Ye C.Y."/>
            <person name="Mauro-Herrera M."/>
            <person name="Wang L."/>
            <person name="Li P."/>
            <person name="Sharma M."/>
            <person name="Sharma R."/>
            <person name="Ronald P.C."/>
            <person name="Panaud O."/>
            <person name="Kellogg E.A."/>
            <person name="Brutnell T.P."/>
            <person name="Doust A.N."/>
            <person name="Tuskan G.A."/>
            <person name="Rokhsar D."/>
            <person name="Devos K.M."/>
        </authorList>
    </citation>
    <scope>NUCLEOTIDE SEQUENCE [LARGE SCALE GENOMIC DNA]</scope>
    <source>
        <strain evidence="2">cv. Yugu1</strain>
    </source>
</reference>
<accession>K3YB83</accession>
<sequence length="86" mass="10010">MRTYPTTRALEGLATFELHDTQTQTRRHAELAEQTSSRAPGACPARPCPRLWPYQSLLYSLPPLNLLHRVERRKWRLIQQEGNSIQ</sequence>
<protein>
    <submittedName>
        <fullName evidence="1">Uncharacterized protein</fullName>
    </submittedName>
</protein>
<dbReference type="Proteomes" id="UP000004995">
    <property type="component" value="Unassembled WGS sequence"/>
</dbReference>
<reference evidence="1" key="2">
    <citation type="submission" date="2018-08" db="UniProtKB">
        <authorList>
            <consortium name="EnsemblPlants"/>
        </authorList>
    </citation>
    <scope>IDENTIFICATION</scope>
    <source>
        <strain evidence="1">Yugu1</strain>
    </source>
</reference>
<evidence type="ECO:0000313" key="1">
    <source>
        <dbReference type="EnsemblPlants" id="KQK97138"/>
    </source>
</evidence>
<dbReference type="HOGENOM" id="CLU_2502214_0_0_1"/>
<dbReference type="Gramene" id="KQK97138">
    <property type="protein sequence ID" value="KQK97138"/>
    <property type="gene ID" value="SETIT_011477mg"/>
</dbReference>
<keyword evidence="2" id="KW-1185">Reference proteome</keyword>
<proteinExistence type="predicted"/>
<organism evidence="1 2">
    <name type="scientific">Setaria italica</name>
    <name type="common">Foxtail millet</name>
    <name type="synonym">Panicum italicum</name>
    <dbReference type="NCBI Taxonomy" id="4555"/>
    <lineage>
        <taxon>Eukaryota</taxon>
        <taxon>Viridiplantae</taxon>
        <taxon>Streptophyta</taxon>
        <taxon>Embryophyta</taxon>
        <taxon>Tracheophyta</taxon>
        <taxon>Spermatophyta</taxon>
        <taxon>Magnoliopsida</taxon>
        <taxon>Liliopsida</taxon>
        <taxon>Poales</taxon>
        <taxon>Poaceae</taxon>
        <taxon>PACMAD clade</taxon>
        <taxon>Panicoideae</taxon>
        <taxon>Panicodae</taxon>
        <taxon>Paniceae</taxon>
        <taxon>Cenchrinae</taxon>
        <taxon>Setaria</taxon>
    </lineage>
</organism>
<dbReference type="EMBL" id="AGNK02004329">
    <property type="status" value="NOT_ANNOTATED_CDS"/>
    <property type="molecule type" value="Genomic_DNA"/>
</dbReference>